<feature type="compositionally biased region" description="Polar residues" evidence="6">
    <location>
        <begin position="369"/>
        <end position="384"/>
    </location>
</feature>
<feature type="compositionally biased region" description="Polar residues" evidence="6">
    <location>
        <begin position="128"/>
        <end position="137"/>
    </location>
</feature>
<feature type="region of interest" description="Disordered" evidence="6">
    <location>
        <begin position="128"/>
        <end position="167"/>
    </location>
</feature>
<dbReference type="InterPro" id="IPR051982">
    <property type="entry name" value="CiliaryAsmbly_MitoImport"/>
</dbReference>
<dbReference type="PANTHER" id="PTHR45984">
    <property type="entry name" value="RNA (RNA) POLYMERASE II ASSOCIATED PROTEIN HOMOLOG"/>
    <property type="match status" value="1"/>
</dbReference>
<evidence type="ECO:0000313" key="8">
    <source>
        <dbReference type="EMBL" id="KAK2165786.1"/>
    </source>
</evidence>
<dbReference type="Pfam" id="PF13877">
    <property type="entry name" value="RPAP3_C"/>
    <property type="match status" value="1"/>
</dbReference>
<name>A0AAD9K777_9ANNE</name>
<feature type="repeat" description="TPR" evidence="5">
    <location>
        <begin position="731"/>
        <end position="764"/>
    </location>
</feature>
<feature type="region of interest" description="Disordered" evidence="6">
    <location>
        <begin position="368"/>
        <end position="478"/>
    </location>
</feature>
<feature type="domain" description="RNA-polymerase II-associated protein 3-like C-terminal" evidence="7">
    <location>
        <begin position="875"/>
        <end position="964"/>
    </location>
</feature>
<evidence type="ECO:0000256" key="5">
    <source>
        <dbReference type="PROSITE-ProRule" id="PRU00339"/>
    </source>
</evidence>
<dbReference type="GO" id="GO:0005829">
    <property type="term" value="C:cytosol"/>
    <property type="evidence" value="ECO:0007669"/>
    <property type="project" value="TreeGrafter"/>
</dbReference>
<dbReference type="GO" id="GO:0031072">
    <property type="term" value="F:heat shock protein binding"/>
    <property type="evidence" value="ECO:0007669"/>
    <property type="project" value="TreeGrafter"/>
</dbReference>
<dbReference type="InterPro" id="IPR019734">
    <property type="entry name" value="TPR_rpt"/>
</dbReference>
<evidence type="ECO:0000256" key="4">
    <source>
        <dbReference type="ARBA" id="ARBA00022803"/>
    </source>
</evidence>
<protein>
    <recommendedName>
        <fullName evidence="7">RNA-polymerase II-associated protein 3-like C-terminal domain-containing protein</fullName>
    </recommendedName>
</protein>
<keyword evidence="9" id="KW-1185">Reference proteome</keyword>
<evidence type="ECO:0000259" key="7">
    <source>
        <dbReference type="Pfam" id="PF13877"/>
    </source>
</evidence>
<feature type="compositionally biased region" description="Polar residues" evidence="6">
    <location>
        <begin position="825"/>
        <end position="835"/>
    </location>
</feature>
<comment type="subcellular location">
    <subcellularLocation>
        <location evidence="1">Cytoplasm</location>
    </subcellularLocation>
</comment>
<evidence type="ECO:0000256" key="3">
    <source>
        <dbReference type="ARBA" id="ARBA00022737"/>
    </source>
</evidence>
<dbReference type="Gene3D" id="1.25.40.10">
    <property type="entry name" value="Tetratricopeptide repeat domain"/>
    <property type="match status" value="4"/>
</dbReference>
<dbReference type="Pfam" id="PF13431">
    <property type="entry name" value="TPR_17"/>
    <property type="match status" value="1"/>
</dbReference>
<evidence type="ECO:0000256" key="1">
    <source>
        <dbReference type="ARBA" id="ARBA00004496"/>
    </source>
</evidence>
<proteinExistence type="predicted"/>
<reference evidence="8" key="1">
    <citation type="journal article" date="2023" name="Mol. Biol. Evol.">
        <title>Third-Generation Sequencing Reveals the Adaptive Role of the Epigenome in Three Deep-Sea Polychaetes.</title>
        <authorList>
            <person name="Perez M."/>
            <person name="Aroh O."/>
            <person name="Sun Y."/>
            <person name="Lan Y."/>
            <person name="Juniper S.K."/>
            <person name="Young C.R."/>
            <person name="Angers B."/>
            <person name="Qian P.Y."/>
        </authorList>
    </citation>
    <scope>NUCLEOTIDE SEQUENCE</scope>
    <source>
        <strain evidence="8">P08H-3</strain>
    </source>
</reference>
<feature type="compositionally biased region" description="Basic and acidic residues" evidence="6">
    <location>
        <begin position="807"/>
        <end position="824"/>
    </location>
</feature>
<dbReference type="Proteomes" id="UP001208570">
    <property type="component" value="Unassembled WGS sequence"/>
</dbReference>
<dbReference type="PANTHER" id="PTHR45984:SF1">
    <property type="entry name" value="SPAG1 AXONEMAL DYNEIN ASSEMBLY FACTOR"/>
    <property type="match status" value="1"/>
</dbReference>
<dbReference type="EMBL" id="JAODUP010000045">
    <property type="protein sequence ID" value="KAK2165786.1"/>
    <property type="molecule type" value="Genomic_DNA"/>
</dbReference>
<keyword evidence="4 5" id="KW-0802">TPR repeat</keyword>
<keyword evidence="3" id="KW-0677">Repeat</keyword>
<organism evidence="8 9">
    <name type="scientific">Paralvinella palmiformis</name>
    <dbReference type="NCBI Taxonomy" id="53620"/>
    <lineage>
        <taxon>Eukaryota</taxon>
        <taxon>Metazoa</taxon>
        <taxon>Spiralia</taxon>
        <taxon>Lophotrochozoa</taxon>
        <taxon>Annelida</taxon>
        <taxon>Polychaeta</taxon>
        <taxon>Sedentaria</taxon>
        <taxon>Canalipalpata</taxon>
        <taxon>Terebellida</taxon>
        <taxon>Terebelliformia</taxon>
        <taxon>Alvinellidae</taxon>
        <taxon>Paralvinella</taxon>
    </lineage>
</organism>
<dbReference type="Pfam" id="PF13181">
    <property type="entry name" value="TPR_8"/>
    <property type="match status" value="1"/>
</dbReference>
<dbReference type="GO" id="GO:0006626">
    <property type="term" value="P:protein targeting to mitochondrion"/>
    <property type="evidence" value="ECO:0007669"/>
    <property type="project" value="TreeGrafter"/>
</dbReference>
<evidence type="ECO:0000256" key="2">
    <source>
        <dbReference type="ARBA" id="ARBA00022490"/>
    </source>
</evidence>
<dbReference type="SUPFAM" id="SSF48452">
    <property type="entry name" value="TPR-like"/>
    <property type="match status" value="3"/>
</dbReference>
<accession>A0AAD9K777</accession>
<dbReference type="SMART" id="SM00028">
    <property type="entry name" value="TPR"/>
    <property type="match status" value="8"/>
</dbReference>
<evidence type="ECO:0000313" key="9">
    <source>
        <dbReference type="Proteomes" id="UP001208570"/>
    </source>
</evidence>
<feature type="compositionally biased region" description="Basic and acidic residues" evidence="6">
    <location>
        <begin position="437"/>
        <end position="461"/>
    </location>
</feature>
<evidence type="ECO:0000256" key="6">
    <source>
        <dbReference type="SAM" id="MobiDB-lite"/>
    </source>
</evidence>
<dbReference type="AlphaFoldDB" id="A0AAD9K777"/>
<feature type="repeat" description="TPR" evidence="5">
    <location>
        <begin position="222"/>
        <end position="255"/>
    </location>
</feature>
<dbReference type="InterPro" id="IPR025986">
    <property type="entry name" value="RPAP3-like_C"/>
</dbReference>
<dbReference type="PROSITE" id="PS50005">
    <property type="entry name" value="TPR"/>
    <property type="match status" value="3"/>
</dbReference>
<keyword evidence="2" id="KW-0963">Cytoplasm</keyword>
<comment type="caution">
    <text evidence="8">The sequence shown here is derived from an EMBL/GenBank/DDBJ whole genome shotgun (WGS) entry which is preliminary data.</text>
</comment>
<dbReference type="GO" id="GO:0005739">
    <property type="term" value="C:mitochondrion"/>
    <property type="evidence" value="ECO:0007669"/>
    <property type="project" value="TreeGrafter"/>
</dbReference>
<gene>
    <name evidence="8" type="ORF">LSH36_45g06033</name>
</gene>
<sequence length="996" mass="113336">MSEVRILYVFIGLHFRSIVAVMDLYKHERTKYDVPLSHLDFSYIDKCKEVKELEKILKILRSGCEGHYPELEELTEKKLEALNPNSKVLRKEKPALLKNYMEKTEQEQIDAELKSWENEIRSQENSVLETVQQTDDQSLPPVRGSGSNIPLSQKVAEEQARKQRKLKPRDYKEWDKVDIEAELAKVDGEVSKPNKNVLRSKTDLPDKIDVTDLSEPEKVVKANREKDKGNEAFRAGDYSEALLYYKRSISVMPTAADLKMSKWIEAYKDCNTVLEMEPDNIKALLRRAMASKGRHDYLQAKNDLITLMHHEPGNKKAKQLLVEVENSLADQKVKGRRMVIEEVQGSDDSSSGDDEEESKQINPKLAEMTNGQSEHQKSHQAQNESKSEVGKIQPNSKDIWAEEELVTPNGNAGTSRERCPDSQKLLPNDQTNQECSAKQRDIEKVEKKSTASKVTDVKADGTQKSSSATSKKVAPSELPDNIKQMKNEGNNLFRCGQYPEAVQMYNKCIEKLLHEKGSHSYNLSLLYCNRAGALQKMGDCRSSVSDCNSALKLEPTNVKALARRAKAYEDMEKYREAYVDYRQILLCDSSVDIAQQGSTRCSQVLIQEDGAKWREKLPVVTPIVAPSISMLENYTERDTENAAGESTDLKLEEKLPVSTEKLFEKHKIDGNGFVKKGDYNSAIPCYTKCIEYCPDNGVAYTNRALCYLKMKQFSEVITDCDQALSIQNDNIKALFRRALAYKELQQYENSVKDFKHILKIDAKNTAARKEFAIVLREKQKFETQAPSVKHRQRVHIEEVESSESDSDDVRVKGAMCNREREQRKCSPTKTGLRSNVETDRRVSEKEKQTSRKKDVLSSEKIVPPKKSIPVLARISPYEFMQAWISVKLQNDIKSYTSLLSQVPPHQLKKVITNKLDGHMLSTLIKCVGNLAEQGDTNKAYEYLSKIPEVSRFGVVSMFMSDGDKKDVSVLLNLFKTSLKDQITDEQIVNIKKQYQL</sequence>
<feature type="repeat" description="TPR" evidence="5">
    <location>
        <begin position="663"/>
        <end position="696"/>
    </location>
</feature>
<feature type="compositionally biased region" description="Basic and acidic residues" evidence="6">
    <location>
        <begin position="836"/>
        <end position="857"/>
    </location>
</feature>
<dbReference type="InterPro" id="IPR011990">
    <property type="entry name" value="TPR-like_helical_dom_sf"/>
</dbReference>
<feature type="region of interest" description="Disordered" evidence="6">
    <location>
        <begin position="786"/>
        <end position="858"/>
    </location>
</feature>